<dbReference type="InterPro" id="IPR050819">
    <property type="entry name" value="Tripeptidyl-peptidase_I"/>
</dbReference>
<dbReference type="EC" id="3.4.14.10" evidence="4"/>
<dbReference type="SUPFAM" id="SSF52743">
    <property type="entry name" value="Subtilisin-like"/>
    <property type="match status" value="1"/>
</dbReference>
<dbReference type="InterPro" id="IPR030400">
    <property type="entry name" value="Sedolisin_dom"/>
</dbReference>
<dbReference type="AlphaFoldDB" id="A0AAD7TWI5"/>
<keyword evidence="10" id="KW-0865">Zymogen</keyword>
<proteinExistence type="predicted"/>
<comment type="cofactor">
    <cofactor evidence="11">
        <name>Ca(2+)</name>
        <dbReference type="ChEBI" id="CHEBI:29108"/>
    </cofactor>
    <text evidence="11">Binds 1 Ca(2+) ion per subunit.</text>
</comment>
<keyword evidence="5 11" id="KW-0645">Protease</keyword>
<evidence type="ECO:0000256" key="9">
    <source>
        <dbReference type="ARBA" id="ARBA00022837"/>
    </source>
</evidence>
<dbReference type="GO" id="GO:0008240">
    <property type="term" value="F:tripeptidyl-peptidase activity"/>
    <property type="evidence" value="ECO:0007669"/>
    <property type="project" value="TreeGrafter"/>
</dbReference>
<dbReference type="Pfam" id="PF09286">
    <property type="entry name" value="Pro-kuma_activ"/>
    <property type="match status" value="1"/>
</dbReference>
<evidence type="ECO:0000256" key="2">
    <source>
        <dbReference type="ARBA" id="ARBA00002451"/>
    </source>
</evidence>
<keyword evidence="15" id="KW-1185">Reference proteome</keyword>
<dbReference type="GO" id="GO:0004252">
    <property type="term" value="F:serine-type endopeptidase activity"/>
    <property type="evidence" value="ECO:0007669"/>
    <property type="project" value="UniProtKB-UniRule"/>
</dbReference>
<comment type="catalytic activity">
    <reaction evidence="1">
        <text>Release of an N-terminal tripeptide from a polypeptide.</text>
        <dbReference type="EC" id="3.4.14.10"/>
    </reaction>
</comment>
<keyword evidence="8 11" id="KW-0720">Serine protease</keyword>
<dbReference type="Gene3D" id="3.40.50.200">
    <property type="entry name" value="Peptidase S8/S53 domain"/>
    <property type="match status" value="1"/>
</dbReference>
<evidence type="ECO:0000256" key="12">
    <source>
        <dbReference type="SAM" id="SignalP"/>
    </source>
</evidence>
<feature type="active site" description="Charge relay system" evidence="11">
    <location>
        <position position="283"/>
    </location>
</feature>
<feature type="active site" description="Charge relay system" evidence="11">
    <location>
        <position position="454"/>
    </location>
</feature>
<gene>
    <name evidence="14" type="ORF">ONZ51_g5419</name>
</gene>
<protein>
    <recommendedName>
        <fullName evidence="4">tripeptidyl-peptidase II</fullName>
        <ecNumber evidence="4">3.4.14.10</ecNumber>
    </recommendedName>
</protein>
<dbReference type="SUPFAM" id="SSF54897">
    <property type="entry name" value="Protease propeptides/inhibitors"/>
    <property type="match status" value="1"/>
</dbReference>
<feature type="binding site" evidence="11">
    <location>
        <position position="497"/>
    </location>
    <ligand>
        <name>Ca(2+)</name>
        <dbReference type="ChEBI" id="CHEBI:29108"/>
    </ligand>
</feature>
<dbReference type="GO" id="GO:0006508">
    <property type="term" value="P:proteolysis"/>
    <property type="evidence" value="ECO:0007669"/>
    <property type="project" value="UniProtKB-KW"/>
</dbReference>
<organism evidence="14 15">
    <name type="scientific">Trametes cubensis</name>
    <dbReference type="NCBI Taxonomy" id="1111947"/>
    <lineage>
        <taxon>Eukaryota</taxon>
        <taxon>Fungi</taxon>
        <taxon>Dikarya</taxon>
        <taxon>Basidiomycota</taxon>
        <taxon>Agaricomycotina</taxon>
        <taxon>Agaricomycetes</taxon>
        <taxon>Polyporales</taxon>
        <taxon>Polyporaceae</taxon>
        <taxon>Trametes</taxon>
    </lineage>
</organism>
<evidence type="ECO:0000256" key="8">
    <source>
        <dbReference type="ARBA" id="ARBA00022825"/>
    </source>
</evidence>
<feature type="signal peptide" evidence="12">
    <location>
        <begin position="1"/>
        <end position="17"/>
    </location>
</feature>
<keyword evidence="6 11" id="KW-0479">Metal-binding</keyword>
<dbReference type="CDD" id="cd04056">
    <property type="entry name" value="Peptidases_S53"/>
    <property type="match status" value="1"/>
</dbReference>
<evidence type="ECO:0000313" key="14">
    <source>
        <dbReference type="EMBL" id="KAJ8482357.1"/>
    </source>
</evidence>
<feature type="binding site" evidence="11">
    <location>
        <position position="521"/>
    </location>
    <ligand>
        <name>Ca(2+)</name>
        <dbReference type="ChEBI" id="CHEBI:29108"/>
    </ligand>
</feature>
<keyword evidence="7 11" id="KW-0378">Hydrolase</keyword>
<evidence type="ECO:0000256" key="5">
    <source>
        <dbReference type="ARBA" id="ARBA00022670"/>
    </source>
</evidence>
<name>A0AAD7TWI5_9APHY</name>
<evidence type="ECO:0000256" key="3">
    <source>
        <dbReference type="ARBA" id="ARBA00004239"/>
    </source>
</evidence>
<feature type="chain" id="PRO_5042056148" description="tripeptidyl-peptidase II" evidence="12">
    <location>
        <begin position="18"/>
        <end position="540"/>
    </location>
</feature>
<dbReference type="EMBL" id="JAPEVG010000116">
    <property type="protein sequence ID" value="KAJ8482357.1"/>
    <property type="molecule type" value="Genomic_DNA"/>
</dbReference>
<evidence type="ECO:0000313" key="15">
    <source>
        <dbReference type="Proteomes" id="UP001215151"/>
    </source>
</evidence>
<dbReference type="PANTHER" id="PTHR14218:SF15">
    <property type="entry name" value="TRIPEPTIDYL-PEPTIDASE 1"/>
    <property type="match status" value="1"/>
</dbReference>
<evidence type="ECO:0000256" key="7">
    <source>
        <dbReference type="ARBA" id="ARBA00022801"/>
    </source>
</evidence>
<feature type="binding site" evidence="11">
    <location>
        <position position="519"/>
    </location>
    <ligand>
        <name>Ca(2+)</name>
        <dbReference type="ChEBI" id="CHEBI:29108"/>
    </ligand>
</feature>
<dbReference type="InterPro" id="IPR000209">
    <property type="entry name" value="Peptidase_S8/S53_dom"/>
</dbReference>
<sequence>MLKASALLAYASLGVAAATTFTSFHLREYRATAPCGFTEVGPAPQNKTLSLRLALTESDADGLIDALYSVSDPDSALYGQHLSKDAVNRFVSPQPATIEAINGWLEENGLTFEKLSPAGDWIGINVPVAQANKLFNTNFTIFRHIVTGAEVVRTLEYSLPDAIAGHIELVHPTISSDSFPDPTSMRAPYYHIVPSLSPNITTCLNQSTPSCLQELYKIPTAPAVNQNNTLGVSGFRGGAVDPAYIQQFLETYRPDVNPPANYTIYRIDGDDPDDPGISEGYADLEYTLSLATNVPITYYFVGMSPPNVLTTSFNLYPESVVSFALTDKLCQAYAQLGARGVTIFIASGDDGAGCSQDSTQFEPKFPLNCPFVTAVGGTQNVAPEQAWPGSSGGFSNYYPRPRYQDAAVTAFLEANGDRYIGLLNASGRGFPDIAAKADPHVIYAGVFYPVVGTSLASPTVASIFALVNDRLVSAGRPPLGFINPWLYKEGYKAFTDITTGESTIMCTENVTNTIEATEGWDPVTGLGTPRFDKLVDLLHL</sequence>
<evidence type="ECO:0000256" key="11">
    <source>
        <dbReference type="PROSITE-ProRule" id="PRU01032"/>
    </source>
</evidence>
<dbReference type="CDD" id="cd11377">
    <property type="entry name" value="Pro-peptidase_S53"/>
    <property type="match status" value="1"/>
</dbReference>
<feature type="binding site" evidence="11">
    <location>
        <position position="496"/>
    </location>
    <ligand>
        <name>Ca(2+)</name>
        <dbReference type="ChEBI" id="CHEBI:29108"/>
    </ligand>
</feature>
<dbReference type="Pfam" id="PF00082">
    <property type="entry name" value="Peptidase_S8"/>
    <property type="match status" value="1"/>
</dbReference>
<dbReference type="SMART" id="SM00944">
    <property type="entry name" value="Pro-kuma_activ"/>
    <property type="match status" value="1"/>
</dbReference>
<dbReference type="InterPro" id="IPR036852">
    <property type="entry name" value="Peptidase_S8/S53_dom_sf"/>
</dbReference>
<keyword evidence="12" id="KW-0732">Signal</keyword>
<dbReference type="Proteomes" id="UP001215151">
    <property type="component" value="Unassembled WGS sequence"/>
</dbReference>
<evidence type="ECO:0000256" key="6">
    <source>
        <dbReference type="ARBA" id="ARBA00022723"/>
    </source>
</evidence>
<dbReference type="GO" id="GO:0046872">
    <property type="term" value="F:metal ion binding"/>
    <property type="evidence" value="ECO:0007669"/>
    <property type="project" value="UniProtKB-UniRule"/>
</dbReference>
<accession>A0AAD7TWI5</accession>
<evidence type="ECO:0000256" key="10">
    <source>
        <dbReference type="ARBA" id="ARBA00023145"/>
    </source>
</evidence>
<evidence type="ECO:0000256" key="1">
    <source>
        <dbReference type="ARBA" id="ARBA00001910"/>
    </source>
</evidence>
<dbReference type="InterPro" id="IPR015366">
    <property type="entry name" value="S53_propep"/>
</dbReference>
<reference evidence="14" key="1">
    <citation type="submission" date="2022-11" db="EMBL/GenBank/DDBJ databases">
        <title>Genome Sequence of Cubamyces cubensis.</title>
        <authorList>
            <person name="Buettner E."/>
        </authorList>
    </citation>
    <scope>NUCLEOTIDE SEQUENCE</scope>
    <source>
        <strain evidence="14">MPL-01</strain>
    </source>
</reference>
<dbReference type="GO" id="GO:0005576">
    <property type="term" value="C:extracellular region"/>
    <property type="evidence" value="ECO:0007669"/>
    <property type="project" value="UniProtKB-SubCell"/>
</dbReference>
<evidence type="ECO:0000259" key="13">
    <source>
        <dbReference type="PROSITE" id="PS51695"/>
    </source>
</evidence>
<feature type="active site" description="Charge relay system" evidence="11">
    <location>
        <position position="279"/>
    </location>
</feature>
<dbReference type="PROSITE" id="PS51695">
    <property type="entry name" value="SEDOLISIN"/>
    <property type="match status" value="1"/>
</dbReference>
<evidence type="ECO:0000256" key="4">
    <source>
        <dbReference type="ARBA" id="ARBA00012462"/>
    </source>
</evidence>
<dbReference type="PANTHER" id="PTHR14218">
    <property type="entry name" value="PROTEASE S8 TRIPEPTIDYL PEPTIDASE I CLN2"/>
    <property type="match status" value="1"/>
</dbReference>
<comment type="subcellular location">
    <subcellularLocation>
        <location evidence="3">Secreted</location>
        <location evidence="3">Extracellular space</location>
    </subcellularLocation>
</comment>
<keyword evidence="9 11" id="KW-0106">Calcium</keyword>
<comment type="function">
    <text evidence="2">Secreted tripeptidyl-peptidase which degrades proteins at acidic pHs and is involved in virulence.</text>
</comment>
<feature type="domain" description="Peptidase S53" evidence="13">
    <location>
        <begin position="206"/>
        <end position="540"/>
    </location>
</feature>
<comment type="caution">
    <text evidence="14">The sequence shown here is derived from an EMBL/GenBank/DDBJ whole genome shotgun (WGS) entry which is preliminary data.</text>
</comment>